<gene>
    <name evidence="2" type="ORF">CAP_4307</name>
</gene>
<feature type="transmembrane region" description="Helical" evidence="1">
    <location>
        <begin position="345"/>
        <end position="367"/>
    </location>
</feature>
<sequence length="467" mass="51025">MTTTIFSHDVRVLLCARCGAPLEAPVAGGTVGCRYCRAQNMFAARPHAHANGANGGADARRPGAIAWSHANDPGRLAMLAVQLHAVTDVPVGLRPFLFGGWRFVQPTAVEKAWSMFQAALVRSRHGDALAAEELVFLAAAFFEHLRGEPLRRRAVAESALDALTLDRHRVVMLGLLARGAASEGDLASAEAWCAEMMEGSEDLAVESELRVSRAFLSAATGQVGAIPPLLGHSSREVPITPRLQVLADLLRAHGLETAGHMDAAQALLEGHTRQRATTLDLDEVRAAFPSLHLAPRSHAAVAARIAELHVALIKPRWDHVVLWTVVVGFAPVSFAFMISPLIPRWSMFIIAAILSLSFPAILATHFVRQDRRRMEQERRIIHEGISGRMFLSGQQEATLFGAMGKDTLVRYPDGTIERHLPRTAVSMNLSMVLTEQLVARRHPEMAGDYWYECGGVSPYRPSSNQRR</sequence>
<reference evidence="2 3" key="1">
    <citation type="submission" date="2013-05" db="EMBL/GenBank/DDBJ databases">
        <title>Genome assembly of Chondromyces apiculatus DSM 436.</title>
        <authorList>
            <person name="Sharma G."/>
            <person name="Khatri I."/>
            <person name="Kaur C."/>
            <person name="Mayilraj S."/>
            <person name="Subramanian S."/>
        </authorList>
    </citation>
    <scope>NUCLEOTIDE SEQUENCE [LARGE SCALE GENOMIC DNA]</scope>
    <source>
        <strain evidence="2 3">DSM 436</strain>
    </source>
</reference>
<proteinExistence type="predicted"/>
<name>A0A017T7S9_9BACT</name>
<evidence type="ECO:0000256" key="1">
    <source>
        <dbReference type="SAM" id="Phobius"/>
    </source>
</evidence>
<organism evidence="2 3">
    <name type="scientific">Chondromyces apiculatus DSM 436</name>
    <dbReference type="NCBI Taxonomy" id="1192034"/>
    <lineage>
        <taxon>Bacteria</taxon>
        <taxon>Pseudomonadati</taxon>
        <taxon>Myxococcota</taxon>
        <taxon>Polyangia</taxon>
        <taxon>Polyangiales</taxon>
        <taxon>Polyangiaceae</taxon>
        <taxon>Chondromyces</taxon>
    </lineage>
</organism>
<accession>A0A017T7S9</accession>
<feature type="transmembrane region" description="Helical" evidence="1">
    <location>
        <begin position="320"/>
        <end position="339"/>
    </location>
</feature>
<dbReference type="OrthoDB" id="5382494at2"/>
<keyword evidence="1" id="KW-0812">Transmembrane</keyword>
<evidence type="ECO:0000313" key="2">
    <source>
        <dbReference type="EMBL" id="EYF04631.1"/>
    </source>
</evidence>
<dbReference type="EMBL" id="ASRX01000031">
    <property type="protein sequence ID" value="EYF04631.1"/>
    <property type="molecule type" value="Genomic_DNA"/>
</dbReference>
<protein>
    <submittedName>
        <fullName evidence="2">Uncharacterized protein</fullName>
    </submittedName>
</protein>
<evidence type="ECO:0000313" key="3">
    <source>
        <dbReference type="Proteomes" id="UP000019678"/>
    </source>
</evidence>
<comment type="caution">
    <text evidence="2">The sequence shown here is derived from an EMBL/GenBank/DDBJ whole genome shotgun (WGS) entry which is preliminary data.</text>
</comment>
<dbReference type="Proteomes" id="UP000019678">
    <property type="component" value="Unassembled WGS sequence"/>
</dbReference>
<keyword evidence="1" id="KW-0472">Membrane</keyword>
<dbReference type="AlphaFoldDB" id="A0A017T7S9"/>
<keyword evidence="3" id="KW-1185">Reference proteome</keyword>
<dbReference type="RefSeq" id="WP_044243827.1">
    <property type="nucleotide sequence ID" value="NZ_ASRX01000031.1"/>
</dbReference>
<keyword evidence="1" id="KW-1133">Transmembrane helix</keyword>